<dbReference type="OrthoDB" id="7950124at2"/>
<sequence>MVSRRNILAFSAALLVVASIVPAGAFSFQSYDKAVVEKAINSGASVVVHVYAPWCLQCRAQASILSELAGDKHLDHVKFFKVDYDGQKSIADALGAPRSTLIAYKGGKEVARMSWGTSQEDVMKVLQAAS</sequence>
<dbReference type="PROSITE" id="PS51352">
    <property type="entry name" value="THIOREDOXIN_2"/>
    <property type="match status" value="1"/>
</dbReference>
<keyword evidence="4" id="KW-1185">Reference proteome</keyword>
<dbReference type="InterPro" id="IPR036249">
    <property type="entry name" value="Thioredoxin-like_sf"/>
</dbReference>
<evidence type="ECO:0000313" key="3">
    <source>
        <dbReference type="EMBL" id="SFK51076.1"/>
    </source>
</evidence>
<feature type="signal peptide" evidence="1">
    <location>
        <begin position="1"/>
        <end position="25"/>
    </location>
</feature>
<dbReference type="EMBL" id="FOSN01000009">
    <property type="protein sequence ID" value="SFK51076.1"/>
    <property type="molecule type" value="Genomic_DNA"/>
</dbReference>
<feature type="chain" id="PRO_5011458925" evidence="1">
    <location>
        <begin position="26"/>
        <end position="130"/>
    </location>
</feature>
<evidence type="ECO:0000259" key="2">
    <source>
        <dbReference type="PROSITE" id="PS51352"/>
    </source>
</evidence>
<organism evidence="3 4">
    <name type="scientific">Methylocapsa palsarum</name>
    <dbReference type="NCBI Taxonomy" id="1612308"/>
    <lineage>
        <taxon>Bacteria</taxon>
        <taxon>Pseudomonadati</taxon>
        <taxon>Pseudomonadota</taxon>
        <taxon>Alphaproteobacteria</taxon>
        <taxon>Hyphomicrobiales</taxon>
        <taxon>Beijerinckiaceae</taxon>
        <taxon>Methylocapsa</taxon>
    </lineage>
</organism>
<evidence type="ECO:0000313" key="4">
    <source>
        <dbReference type="Proteomes" id="UP000198755"/>
    </source>
</evidence>
<dbReference type="SUPFAM" id="SSF52833">
    <property type="entry name" value="Thioredoxin-like"/>
    <property type="match status" value="1"/>
</dbReference>
<dbReference type="CDD" id="cd02947">
    <property type="entry name" value="TRX_family"/>
    <property type="match status" value="1"/>
</dbReference>
<feature type="domain" description="Thioredoxin" evidence="2">
    <location>
        <begin position="17"/>
        <end position="130"/>
    </location>
</feature>
<dbReference type="GO" id="GO:0045454">
    <property type="term" value="P:cell redox homeostasis"/>
    <property type="evidence" value="ECO:0007669"/>
    <property type="project" value="TreeGrafter"/>
</dbReference>
<dbReference type="Pfam" id="PF00085">
    <property type="entry name" value="Thioredoxin"/>
    <property type="match status" value="1"/>
</dbReference>
<dbReference type="AlphaFoldDB" id="A0A1I4A5G4"/>
<name>A0A1I4A5G4_9HYPH</name>
<dbReference type="GO" id="GO:0016853">
    <property type="term" value="F:isomerase activity"/>
    <property type="evidence" value="ECO:0007669"/>
    <property type="project" value="UniProtKB-KW"/>
</dbReference>
<protein>
    <submittedName>
        <fullName evidence="3">Thiol-disulfide isomerase or thioredoxin</fullName>
    </submittedName>
</protein>
<dbReference type="RefSeq" id="WP_091682435.1">
    <property type="nucleotide sequence ID" value="NZ_FOSN01000009.1"/>
</dbReference>
<reference evidence="3 4" key="1">
    <citation type="submission" date="2016-10" db="EMBL/GenBank/DDBJ databases">
        <authorList>
            <person name="de Groot N.N."/>
        </authorList>
    </citation>
    <scope>NUCLEOTIDE SEQUENCE [LARGE SCALE GENOMIC DNA]</scope>
    <source>
        <strain evidence="3 4">NE2</strain>
    </source>
</reference>
<evidence type="ECO:0000256" key="1">
    <source>
        <dbReference type="SAM" id="SignalP"/>
    </source>
</evidence>
<gene>
    <name evidence="3" type="ORF">SAMN05444581_10979</name>
</gene>
<keyword evidence="3" id="KW-0413">Isomerase</keyword>
<dbReference type="InterPro" id="IPR013766">
    <property type="entry name" value="Thioredoxin_domain"/>
</dbReference>
<keyword evidence="1" id="KW-0732">Signal</keyword>
<dbReference type="Proteomes" id="UP000198755">
    <property type="component" value="Unassembled WGS sequence"/>
</dbReference>
<dbReference type="Gene3D" id="3.40.30.10">
    <property type="entry name" value="Glutaredoxin"/>
    <property type="match status" value="1"/>
</dbReference>
<accession>A0A1I4A5G4</accession>
<dbReference type="PANTHER" id="PTHR43601:SF3">
    <property type="entry name" value="THIOREDOXIN, MITOCHONDRIAL"/>
    <property type="match status" value="1"/>
</dbReference>
<dbReference type="STRING" id="1612308.SAMN05444581_10979"/>
<dbReference type="PANTHER" id="PTHR43601">
    <property type="entry name" value="THIOREDOXIN, MITOCHONDRIAL"/>
    <property type="match status" value="1"/>
</dbReference>
<proteinExistence type="predicted"/>